<comment type="caution">
    <text evidence="1">The sequence shown here is derived from an EMBL/GenBank/DDBJ whole genome shotgun (WGS) entry which is preliminary data.</text>
</comment>
<evidence type="ECO:0000313" key="1">
    <source>
        <dbReference type="EMBL" id="MBI5249406.1"/>
    </source>
</evidence>
<protein>
    <submittedName>
        <fullName evidence="1">DUF2889 domain-containing protein</fullName>
    </submittedName>
</protein>
<dbReference type="Proteomes" id="UP000807825">
    <property type="component" value="Unassembled WGS sequence"/>
</dbReference>
<reference evidence="1" key="1">
    <citation type="submission" date="2020-07" db="EMBL/GenBank/DDBJ databases">
        <title>Huge and variable diversity of episymbiotic CPR bacteria and DPANN archaea in groundwater ecosystems.</title>
        <authorList>
            <person name="He C.Y."/>
            <person name="Keren R."/>
            <person name="Whittaker M."/>
            <person name="Farag I.F."/>
            <person name="Doudna J."/>
            <person name="Cate J.H.D."/>
            <person name="Banfield J.F."/>
        </authorList>
    </citation>
    <scope>NUCLEOTIDE SEQUENCE</scope>
    <source>
        <strain evidence="1">NC_groundwater_1664_Pr3_B-0.1um_52_9</strain>
    </source>
</reference>
<dbReference type="AlphaFoldDB" id="A0A9D6Z5R1"/>
<accession>A0A9D6Z5R1</accession>
<dbReference type="EMBL" id="JACRDE010000217">
    <property type="protein sequence ID" value="MBI5249406.1"/>
    <property type="molecule type" value="Genomic_DNA"/>
</dbReference>
<evidence type="ECO:0000313" key="2">
    <source>
        <dbReference type="Proteomes" id="UP000807825"/>
    </source>
</evidence>
<name>A0A9D6Z5R1_9BACT</name>
<gene>
    <name evidence="1" type="ORF">HY912_07920</name>
</gene>
<proteinExistence type="predicted"/>
<sequence length="169" mass="18319">MILDFQANHLTTVENVDKGLFRIISRADDALFSAEISLDVKLPALDIRKAEIAVRRDVLGLVPDLSDAVEKLVGVRVGPGMTKIVRGILAGTQGSDRVAEMVLESMEMLVNALTAPELRKGMELGGEPAKLDIDGPRVFLNNVLIAEPTIKIMADNPRLKDSCAAFQDL</sequence>
<organism evidence="1 2">
    <name type="scientific">Desulfomonile tiedjei</name>
    <dbReference type="NCBI Taxonomy" id="2358"/>
    <lineage>
        <taxon>Bacteria</taxon>
        <taxon>Pseudomonadati</taxon>
        <taxon>Thermodesulfobacteriota</taxon>
        <taxon>Desulfomonilia</taxon>
        <taxon>Desulfomonilales</taxon>
        <taxon>Desulfomonilaceae</taxon>
        <taxon>Desulfomonile</taxon>
    </lineage>
</organism>